<dbReference type="GeneID" id="94193840"/>
<dbReference type="Proteomes" id="UP001497744">
    <property type="component" value="Unassembled WGS sequence"/>
</dbReference>
<dbReference type="AlphaFoldDB" id="A0AAV4LRE0"/>
<feature type="signal peptide" evidence="1">
    <location>
        <begin position="1"/>
        <end position="19"/>
    </location>
</feature>
<evidence type="ECO:0000313" key="3">
    <source>
        <dbReference type="Proteomes" id="UP001497744"/>
    </source>
</evidence>
<comment type="caution">
    <text evidence="2">The sequence shown here is derived from an EMBL/GenBank/DDBJ whole genome shotgun (WGS) entry which is preliminary data.</text>
</comment>
<sequence>MNTLVSVFSALLFATIASAIDVPQDPGSSLHYGSLREANTGDDSFNLGDYMPDSETIQKQVDTVKQQMEYMKQQMDSVSKQVETVAKQQLDNVTSQVNSDGIFSGFMGYMNNVGSFIKSYMPGTPEGEGSAAATGSSCDVPCSAVSSDDAPAVAVNTEEVSKAINETYNSTAGYFSWLKDKTVEIFNSTVYADAESAKDAAKADSIVAEENEPITASDSANLRSTTFVDTH</sequence>
<organism evidence="2 3">
    <name type="scientific">Babesia caballi</name>
    <dbReference type="NCBI Taxonomy" id="5871"/>
    <lineage>
        <taxon>Eukaryota</taxon>
        <taxon>Sar</taxon>
        <taxon>Alveolata</taxon>
        <taxon>Apicomplexa</taxon>
        <taxon>Aconoidasida</taxon>
        <taxon>Piroplasmida</taxon>
        <taxon>Babesiidae</taxon>
        <taxon>Babesia</taxon>
    </lineage>
</organism>
<reference evidence="2 3" key="1">
    <citation type="submission" date="2021-06" db="EMBL/GenBank/DDBJ databases">
        <title>Genome sequence of Babesia caballi.</title>
        <authorList>
            <person name="Yamagishi J."/>
            <person name="Kidaka T."/>
            <person name="Ochi A."/>
        </authorList>
    </citation>
    <scope>NUCLEOTIDE SEQUENCE [LARGE SCALE GENOMIC DNA]</scope>
    <source>
        <strain evidence="2">USDA-D6B2</strain>
    </source>
</reference>
<protein>
    <submittedName>
        <fullName evidence="2">YlbF family regulator</fullName>
    </submittedName>
</protein>
<keyword evidence="3" id="KW-1185">Reference proteome</keyword>
<accession>A0AAV4LRE0</accession>
<feature type="chain" id="PRO_5043338122" evidence="1">
    <location>
        <begin position="20"/>
        <end position="231"/>
    </location>
</feature>
<evidence type="ECO:0000313" key="2">
    <source>
        <dbReference type="EMBL" id="GIX62359.1"/>
    </source>
</evidence>
<dbReference type="RefSeq" id="XP_067714428.1">
    <property type="nucleotide sequence ID" value="XM_067858327.1"/>
</dbReference>
<gene>
    <name evidence="2" type="ORF">BcabD6B2_17940</name>
</gene>
<name>A0AAV4LRE0_BABCB</name>
<proteinExistence type="predicted"/>
<keyword evidence="1" id="KW-0732">Signal</keyword>
<evidence type="ECO:0000256" key="1">
    <source>
        <dbReference type="SAM" id="SignalP"/>
    </source>
</evidence>
<dbReference type="EMBL" id="BPLF01000001">
    <property type="protein sequence ID" value="GIX62359.1"/>
    <property type="molecule type" value="Genomic_DNA"/>
</dbReference>